<proteinExistence type="predicted"/>
<name>A0A2P2Q9I3_RHIMU</name>
<sequence>MKCVIDESLALSLQYSIEKRVISLFFRPIVPLHKFQREIFISLFVVVIVV</sequence>
<accession>A0A2P2Q9I3</accession>
<evidence type="ECO:0000313" key="1">
    <source>
        <dbReference type="EMBL" id="MBX63607.1"/>
    </source>
</evidence>
<organism evidence="1">
    <name type="scientific">Rhizophora mucronata</name>
    <name type="common">Asiatic mangrove</name>
    <dbReference type="NCBI Taxonomy" id="61149"/>
    <lineage>
        <taxon>Eukaryota</taxon>
        <taxon>Viridiplantae</taxon>
        <taxon>Streptophyta</taxon>
        <taxon>Embryophyta</taxon>
        <taxon>Tracheophyta</taxon>
        <taxon>Spermatophyta</taxon>
        <taxon>Magnoliopsida</taxon>
        <taxon>eudicotyledons</taxon>
        <taxon>Gunneridae</taxon>
        <taxon>Pentapetalae</taxon>
        <taxon>rosids</taxon>
        <taxon>fabids</taxon>
        <taxon>Malpighiales</taxon>
        <taxon>Rhizophoraceae</taxon>
        <taxon>Rhizophora</taxon>
    </lineage>
</organism>
<protein>
    <submittedName>
        <fullName evidence="1">Uncharacterized protein</fullName>
    </submittedName>
</protein>
<dbReference type="AlphaFoldDB" id="A0A2P2Q9I3"/>
<dbReference type="EMBL" id="GGEC01083123">
    <property type="protein sequence ID" value="MBX63607.1"/>
    <property type="molecule type" value="Transcribed_RNA"/>
</dbReference>
<reference evidence="1" key="1">
    <citation type="submission" date="2018-02" db="EMBL/GenBank/DDBJ databases">
        <title>Rhizophora mucronata_Transcriptome.</title>
        <authorList>
            <person name="Meera S.P."/>
            <person name="Sreeshan A."/>
            <person name="Augustine A."/>
        </authorList>
    </citation>
    <scope>NUCLEOTIDE SEQUENCE</scope>
    <source>
        <tissue evidence="1">Leaf</tissue>
    </source>
</reference>